<keyword evidence="4 6" id="KW-0472">Membrane</keyword>
<evidence type="ECO:0000256" key="2">
    <source>
        <dbReference type="ARBA" id="ARBA00022692"/>
    </source>
</evidence>
<evidence type="ECO:0000256" key="4">
    <source>
        <dbReference type="ARBA" id="ARBA00023136"/>
    </source>
</evidence>
<comment type="caution">
    <text evidence="8">The sequence shown here is derived from an EMBL/GenBank/DDBJ whole genome shotgun (WGS) entry which is preliminary data.</text>
</comment>
<feature type="transmembrane region" description="Helical" evidence="6">
    <location>
        <begin position="457"/>
        <end position="475"/>
    </location>
</feature>
<dbReference type="SUPFAM" id="SSF52091">
    <property type="entry name" value="SpoIIaa-like"/>
    <property type="match status" value="1"/>
</dbReference>
<dbReference type="InterPro" id="IPR002645">
    <property type="entry name" value="STAS_dom"/>
</dbReference>
<protein>
    <submittedName>
        <fullName evidence="8">Prestin</fullName>
    </submittedName>
</protein>
<organism evidence="8 9">
    <name type="scientific">Caerostris darwini</name>
    <dbReference type="NCBI Taxonomy" id="1538125"/>
    <lineage>
        <taxon>Eukaryota</taxon>
        <taxon>Metazoa</taxon>
        <taxon>Ecdysozoa</taxon>
        <taxon>Arthropoda</taxon>
        <taxon>Chelicerata</taxon>
        <taxon>Arachnida</taxon>
        <taxon>Araneae</taxon>
        <taxon>Araneomorphae</taxon>
        <taxon>Entelegynae</taxon>
        <taxon>Araneoidea</taxon>
        <taxon>Araneidae</taxon>
        <taxon>Caerostris</taxon>
    </lineage>
</organism>
<feature type="transmembrane region" description="Helical" evidence="6">
    <location>
        <begin position="145"/>
        <end position="163"/>
    </location>
</feature>
<evidence type="ECO:0000313" key="9">
    <source>
        <dbReference type="Proteomes" id="UP001054837"/>
    </source>
</evidence>
<name>A0AAV4SYE0_9ARAC</name>
<feature type="region of interest" description="Disordered" evidence="5">
    <location>
        <begin position="1"/>
        <end position="29"/>
    </location>
</feature>
<gene>
    <name evidence="8" type="primary">SLC26A5</name>
    <name evidence="8" type="ORF">CDAR_367601</name>
</gene>
<evidence type="ECO:0000259" key="7">
    <source>
        <dbReference type="PROSITE" id="PS50801"/>
    </source>
</evidence>
<comment type="subcellular location">
    <subcellularLocation>
        <location evidence="1">Membrane</location>
        <topology evidence="1">Multi-pass membrane protein</topology>
    </subcellularLocation>
</comment>
<dbReference type="InterPro" id="IPR011547">
    <property type="entry name" value="SLC26A/SulP_dom"/>
</dbReference>
<feature type="transmembrane region" description="Helical" evidence="6">
    <location>
        <begin position="305"/>
        <end position="325"/>
    </location>
</feature>
<feature type="transmembrane region" description="Helical" evidence="6">
    <location>
        <begin position="386"/>
        <end position="410"/>
    </location>
</feature>
<dbReference type="PROSITE" id="PS50801">
    <property type="entry name" value="STAS"/>
    <property type="match status" value="1"/>
</dbReference>
<evidence type="ECO:0000256" key="1">
    <source>
        <dbReference type="ARBA" id="ARBA00004141"/>
    </source>
</evidence>
<dbReference type="InterPro" id="IPR001902">
    <property type="entry name" value="SLC26A/SulP_fam"/>
</dbReference>
<feature type="transmembrane region" description="Helical" evidence="6">
    <location>
        <begin position="422"/>
        <end position="445"/>
    </location>
</feature>
<dbReference type="InterPro" id="IPR036513">
    <property type="entry name" value="STAS_dom_sf"/>
</dbReference>
<dbReference type="EMBL" id="BPLQ01008607">
    <property type="protein sequence ID" value="GIY38407.1"/>
    <property type="molecule type" value="Genomic_DNA"/>
</dbReference>
<keyword evidence="9" id="KW-1185">Reference proteome</keyword>
<keyword evidence="2 6" id="KW-0812">Transmembrane</keyword>
<dbReference type="Pfam" id="PF00916">
    <property type="entry name" value="Sulfate_transp"/>
    <property type="match status" value="1"/>
</dbReference>
<keyword evidence="3 6" id="KW-1133">Transmembrane helix</keyword>
<feature type="compositionally biased region" description="Basic and acidic residues" evidence="5">
    <location>
        <begin position="1"/>
        <end position="13"/>
    </location>
</feature>
<dbReference type="GO" id="GO:0016020">
    <property type="term" value="C:membrane"/>
    <property type="evidence" value="ECO:0007669"/>
    <property type="project" value="UniProtKB-SubCell"/>
</dbReference>
<evidence type="ECO:0000256" key="5">
    <source>
        <dbReference type="SAM" id="MobiDB-lite"/>
    </source>
</evidence>
<reference evidence="8 9" key="1">
    <citation type="submission" date="2021-06" db="EMBL/GenBank/DDBJ databases">
        <title>Caerostris darwini draft genome.</title>
        <authorList>
            <person name="Kono N."/>
            <person name="Arakawa K."/>
        </authorList>
    </citation>
    <scope>NUCLEOTIDE SEQUENCE [LARGE SCALE GENOMIC DNA]</scope>
</reference>
<dbReference type="GO" id="GO:0008271">
    <property type="term" value="F:secondary active sulfate transmembrane transporter activity"/>
    <property type="evidence" value="ECO:0007669"/>
    <property type="project" value="InterPro"/>
</dbReference>
<feature type="transmembrane region" description="Helical" evidence="6">
    <location>
        <begin position="224"/>
        <end position="246"/>
    </location>
</feature>
<evidence type="ECO:0000256" key="6">
    <source>
        <dbReference type="SAM" id="Phobius"/>
    </source>
</evidence>
<feature type="transmembrane region" description="Helical" evidence="6">
    <location>
        <begin position="523"/>
        <end position="548"/>
    </location>
</feature>
<evidence type="ECO:0000256" key="3">
    <source>
        <dbReference type="ARBA" id="ARBA00022989"/>
    </source>
</evidence>
<dbReference type="CDD" id="cd07042">
    <property type="entry name" value="STAS_SulP_like_sulfate_transporter"/>
    <property type="match status" value="1"/>
</dbReference>
<evidence type="ECO:0000313" key="8">
    <source>
        <dbReference type="EMBL" id="GIY38407.1"/>
    </source>
</evidence>
<sequence length="733" mass="81030">MADRLSANHDAKEYGTFSNSTQETNEEISEKQQVLNSHLYGARRGIPCRFEVDRDAMTQVLLDNVSPPLGGNSSFPEKVQSAFRNNVLVSCECVKRCMKSAFPILNWLPDYSIKNDLFLDILTGVTLLILHVPQGMAYAQLASVPPIYGLYTSFYPVLIYIFLGTSKHVSIGTFAISSLLAGIEVDFVHQQEKLTYDIAIAANATRNGTMTAADLPIVHDNIQIAMILTFMVGILQAAMGLCRMGYLTTFMSDEMISAFITGTVIHIFTSQLKPLTGATVTKHAGPFNVLLTWISFCQGIGTVNYIVILMSSCSLVFLIVVKELVNGIWLKKSKVPIPAELILVLAGTLVSKYMNLREDFDVDVVGLTPTGLKSPVIPPFELVPKVLTASMILSIICAATTLSMVIIYAKKHEYDVDTNQELVAYGVGGIFSSFFFCFPSCGSLSRTAMQESSGGKTQLSSLVSCVLMLVVLLVLGPQFEPLPNCVLSAVIVMSLKSMLMYFGDLKRAWGASKLDASVWVVTFLSVVCLDMDYGLIIGILFSLITVLFRSQFPETCILGNLPATELYRCVEKYPNVTEIPGVKIFHFGASIYFGNREYFRSQIFHHISFQQSLCTKGQIKYQNDQAAQAEHEKSKIVEHDEQLAFSNYKYDFLKVIILELSAVGYMDSGGVAMLLQVMREFAVNNIVIYLACVQEPVLESLERQGFFKSVSKDFLFPTVHDAVLYAQSECIAS</sequence>
<dbReference type="Proteomes" id="UP001054837">
    <property type="component" value="Unassembled WGS sequence"/>
</dbReference>
<dbReference type="PROSITE" id="PS01130">
    <property type="entry name" value="SLC26A"/>
    <property type="match status" value="1"/>
</dbReference>
<dbReference type="NCBIfam" id="TIGR00815">
    <property type="entry name" value="sulP"/>
    <property type="match status" value="1"/>
</dbReference>
<accession>A0AAV4SYE0</accession>
<dbReference type="Gene3D" id="3.30.750.24">
    <property type="entry name" value="STAS domain"/>
    <property type="match status" value="1"/>
</dbReference>
<feature type="domain" description="STAS" evidence="7">
    <location>
        <begin position="572"/>
        <end position="726"/>
    </location>
</feature>
<feature type="transmembrane region" description="Helical" evidence="6">
    <location>
        <begin position="482"/>
        <end position="503"/>
    </location>
</feature>
<dbReference type="Pfam" id="PF01740">
    <property type="entry name" value="STAS"/>
    <property type="match status" value="1"/>
</dbReference>
<proteinExistence type="predicted"/>
<dbReference type="AlphaFoldDB" id="A0AAV4SYE0"/>
<dbReference type="PANTHER" id="PTHR11814">
    <property type="entry name" value="SULFATE TRANSPORTER"/>
    <property type="match status" value="1"/>
</dbReference>
<dbReference type="InterPro" id="IPR018045">
    <property type="entry name" value="S04_transporter_CS"/>
</dbReference>